<feature type="region of interest" description="Disordered" evidence="1">
    <location>
        <begin position="53"/>
        <end position="110"/>
    </location>
</feature>
<dbReference type="EMBL" id="JAGYWB010000014">
    <property type="protein sequence ID" value="KAI0498552.1"/>
    <property type="molecule type" value="Genomic_DNA"/>
</dbReference>
<name>A0A8T3AS54_DENNO</name>
<evidence type="ECO:0000256" key="1">
    <source>
        <dbReference type="SAM" id="MobiDB-lite"/>
    </source>
</evidence>
<feature type="compositionally biased region" description="Polar residues" evidence="1">
    <location>
        <begin position="55"/>
        <end position="72"/>
    </location>
</feature>
<feature type="compositionally biased region" description="Low complexity" evidence="1">
    <location>
        <begin position="78"/>
        <end position="87"/>
    </location>
</feature>
<comment type="caution">
    <text evidence="2">The sequence shown here is derived from an EMBL/GenBank/DDBJ whole genome shotgun (WGS) entry which is preliminary data.</text>
</comment>
<proteinExistence type="predicted"/>
<evidence type="ECO:0000313" key="3">
    <source>
        <dbReference type="Proteomes" id="UP000829196"/>
    </source>
</evidence>
<reference evidence="2" key="1">
    <citation type="journal article" date="2022" name="Front. Genet.">
        <title>Chromosome-Scale Assembly of the Dendrobium nobile Genome Provides Insights Into the Molecular Mechanism of the Biosynthesis of the Medicinal Active Ingredient of Dendrobium.</title>
        <authorList>
            <person name="Xu Q."/>
            <person name="Niu S.-C."/>
            <person name="Li K.-L."/>
            <person name="Zheng P.-J."/>
            <person name="Zhang X.-J."/>
            <person name="Jia Y."/>
            <person name="Liu Y."/>
            <person name="Niu Y.-X."/>
            <person name="Yu L.-H."/>
            <person name="Chen D.-F."/>
            <person name="Zhang G.-Q."/>
        </authorList>
    </citation>
    <scope>NUCLEOTIDE SEQUENCE</scope>
    <source>
        <tissue evidence="2">Leaf</tissue>
    </source>
</reference>
<keyword evidence="3" id="KW-1185">Reference proteome</keyword>
<organism evidence="2 3">
    <name type="scientific">Dendrobium nobile</name>
    <name type="common">Orchid</name>
    <dbReference type="NCBI Taxonomy" id="94219"/>
    <lineage>
        <taxon>Eukaryota</taxon>
        <taxon>Viridiplantae</taxon>
        <taxon>Streptophyta</taxon>
        <taxon>Embryophyta</taxon>
        <taxon>Tracheophyta</taxon>
        <taxon>Spermatophyta</taxon>
        <taxon>Magnoliopsida</taxon>
        <taxon>Liliopsida</taxon>
        <taxon>Asparagales</taxon>
        <taxon>Orchidaceae</taxon>
        <taxon>Epidendroideae</taxon>
        <taxon>Malaxideae</taxon>
        <taxon>Dendrobiinae</taxon>
        <taxon>Dendrobium</taxon>
    </lineage>
</organism>
<evidence type="ECO:0000313" key="2">
    <source>
        <dbReference type="EMBL" id="KAI0498552.1"/>
    </source>
</evidence>
<feature type="compositionally biased region" description="Polar residues" evidence="1">
    <location>
        <begin position="93"/>
        <end position="110"/>
    </location>
</feature>
<dbReference type="Proteomes" id="UP000829196">
    <property type="component" value="Unassembled WGS sequence"/>
</dbReference>
<protein>
    <submittedName>
        <fullName evidence="2">Uncharacterized protein</fullName>
    </submittedName>
</protein>
<sequence length="131" mass="14599">MHTCPYPSGPRIPPQNLAQIPPRHCCFGAVHVVSPQILRRRLRSPPIFFYKRETSSSPFTDTSRPPTLSRSAAHTKLSRSPSLLPKLFPHATPSYSGDPPTTSLPVRSEQATGARYSPLYALLWPNQRVRG</sequence>
<gene>
    <name evidence="2" type="ORF">KFK09_019440</name>
</gene>
<accession>A0A8T3AS54</accession>
<dbReference type="AlphaFoldDB" id="A0A8T3AS54"/>